<keyword evidence="1" id="KW-0812">Transmembrane</keyword>
<dbReference type="Pfam" id="PF07963">
    <property type="entry name" value="N_methyl"/>
    <property type="match status" value="1"/>
</dbReference>
<organism evidence="2 3">
    <name type="scientific">Variovorax boronicumulans</name>
    <dbReference type="NCBI Taxonomy" id="436515"/>
    <lineage>
        <taxon>Bacteria</taxon>
        <taxon>Pseudomonadati</taxon>
        <taxon>Pseudomonadota</taxon>
        <taxon>Betaproteobacteria</taxon>
        <taxon>Burkholderiales</taxon>
        <taxon>Comamonadaceae</taxon>
        <taxon>Variovorax</taxon>
    </lineage>
</organism>
<gene>
    <name evidence="2" type="ORF">CKY39_32405</name>
</gene>
<evidence type="ECO:0000313" key="2">
    <source>
        <dbReference type="EMBL" id="ATA57408.1"/>
    </source>
</evidence>
<reference evidence="2 3" key="1">
    <citation type="submission" date="2017-09" db="EMBL/GenBank/DDBJ databases">
        <title>The diverse metabolic capabilities of V. boronicumulans make it an excellent choice for continued studies on novel biodegradation.</title>
        <authorList>
            <person name="Sun S."/>
        </authorList>
    </citation>
    <scope>NUCLEOTIDE SEQUENCE [LARGE SCALE GENOMIC DNA]</scope>
    <source>
        <strain evidence="2 3">J1</strain>
    </source>
</reference>
<keyword evidence="1" id="KW-0472">Membrane</keyword>
<accession>A0A250DSS8</accession>
<dbReference type="AlphaFoldDB" id="A0A250DSS8"/>
<keyword evidence="1" id="KW-1133">Transmembrane helix</keyword>
<protein>
    <submittedName>
        <fullName evidence="2">Pilus assembly protein PilV</fullName>
    </submittedName>
</protein>
<dbReference type="EMBL" id="CP023284">
    <property type="protein sequence ID" value="ATA57408.1"/>
    <property type="molecule type" value="Genomic_DNA"/>
</dbReference>
<dbReference type="InterPro" id="IPR012902">
    <property type="entry name" value="N_methyl_site"/>
</dbReference>
<sequence length="155" mass="16423">MLNRMNRVRATDRLRPMRCTSRQARHARGIALIEVLVALLIFMLGVLGLVGLQASMTRAQTASKVRADAAYLASELNGRMWSDLANLASYDGAGCASQARCSEWQSKVGSSLPGGTGAVTVNATSGDVAVTISWTMPGGETHQYVTHTTVAKAAN</sequence>
<feature type="transmembrane region" description="Helical" evidence="1">
    <location>
        <begin position="30"/>
        <end position="52"/>
    </location>
</feature>
<proteinExistence type="predicted"/>
<evidence type="ECO:0000256" key="1">
    <source>
        <dbReference type="SAM" id="Phobius"/>
    </source>
</evidence>
<dbReference type="Proteomes" id="UP000217154">
    <property type="component" value="Chromosome"/>
</dbReference>
<dbReference type="KEGG" id="vbo:CKY39_32405"/>
<name>A0A250DSS8_9BURK</name>
<evidence type="ECO:0000313" key="3">
    <source>
        <dbReference type="Proteomes" id="UP000217154"/>
    </source>
</evidence>